<feature type="compositionally biased region" description="Polar residues" evidence="5">
    <location>
        <begin position="792"/>
        <end position="805"/>
    </location>
</feature>
<feature type="region of interest" description="Disordered" evidence="5">
    <location>
        <begin position="559"/>
        <end position="902"/>
    </location>
</feature>
<evidence type="ECO:0000259" key="6">
    <source>
        <dbReference type="PROSITE" id="PS50016"/>
    </source>
</evidence>
<evidence type="ECO:0000256" key="5">
    <source>
        <dbReference type="SAM" id="MobiDB-lite"/>
    </source>
</evidence>
<dbReference type="STRING" id="1314783.A0A165Q633"/>
<dbReference type="GO" id="GO:0032221">
    <property type="term" value="C:Rpd3S complex"/>
    <property type="evidence" value="ECO:0007669"/>
    <property type="project" value="TreeGrafter"/>
</dbReference>
<dbReference type="PROSITE" id="PS01359">
    <property type="entry name" value="ZF_PHD_1"/>
    <property type="match status" value="1"/>
</dbReference>
<keyword evidence="2 4" id="KW-0863">Zinc-finger</keyword>
<protein>
    <recommendedName>
        <fullName evidence="6">PHD-type domain-containing protein</fullName>
    </recommendedName>
</protein>
<dbReference type="InterPro" id="IPR019786">
    <property type="entry name" value="Zinc_finger_PHD-type_CS"/>
</dbReference>
<feature type="compositionally biased region" description="Low complexity" evidence="5">
    <location>
        <begin position="851"/>
        <end position="873"/>
    </location>
</feature>
<feature type="compositionally biased region" description="Basic and acidic residues" evidence="5">
    <location>
        <begin position="676"/>
        <end position="685"/>
    </location>
</feature>
<keyword evidence="1" id="KW-0479">Metal-binding</keyword>
<feature type="compositionally biased region" description="Basic and acidic residues" evidence="5">
    <location>
        <begin position="874"/>
        <end position="885"/>
    </location>
</feature>
<evidence type="ECO:0000313" key="8">
    <source>
        <dbReference type="Proteomes" id="UP000076727"/>
    </source>
</evidence>
<dbReference type="SUPFAM" id="SSF57903">
    <property type="entry name" value="FYVE/PHD zinc finger"/>
    <property type="match status" value="2"/>
</dbReference>
<dbReference type="EMBL" id="KV429061">
    <property type="protein sequence ID" value="KZT69057.1"/>
    <property type="molecule type" value="Genomic_DNA"/>
</dbReference>
<evidence type="ECO:0000313" key="7">
    <source>
        <dbReference type="EMBL" id="KZT69057.1"/>
    </source>
</evidence>
<feature type="region of interest" description="Disordered" evidence="5">
    <location>
        <begin position="128"/>
        <end position="190"/>
    </location>
</feature>
<dbReference type="Gene3D" id="3.30.40.10">
    <property type="entry name" value="Zinc/RING finger domain, C3HC4 (zinc finger)"/>
    <property type="match status" value="2"/>
</dbReference>
<feature type="compositionally biased region" description="Basic and acidic residues" evidence="5">
    <location>
        <begin position="179"/>
        <end position="190"/>
    </location>
</feature>
<dbReference type="InterPro" id="IPR019787">
    <property type="entry name" value="Znf_PHD-finger"/>
</dbReference>
<dbReference type="CDD" id="cd15534">
    <property type="entry name" value="PHD2_PHF12_Rco1"/>
    <property type="match status" value="1"/>
</dbReference>
<dbReference type="Proteomes" id="UP000076727">
    <property type="component" value="Unassembled WGS sequence"/>
</dbReference>
<dbReference type="PANTHER" id="PTHR47636:SF1">
    <property type="entry name" value="TRANSCRIPTIONAL REGULATORY PROTEIN RCO1"/>
    <property type="match status" value="1"/>
</dbReference>
<evidence type="ECO:0000256" key="1">
    <source>
        <dbReference type="ARBA" id="ARBA00022723"/>
    </source>
</evidence>
<dbReference type="SMART" id="SM00249">
    <property type="entry name" value="PHD"/>
    <property type="match status" value="2"/>
</dbReference>
<dbReference type="Pfam" id="PF00628">
    <property type="entry name" value="PHD"/>
    <property type="match status" value="1"/>
</dbReference>
<keyword evidence="3" id="KW-0862">Zinc</keyword>
<evidence type="ECO:0000256" key="2">
    <source>
        <dbReference type="ARBA" id="ARBA00022771"/>
    </source>
</evidence>
<dbReference type="OrthoDB" id="5876363at2759"/>
<feature type="compositionally biased region" description="Low complexity" evidence="5">
    <location>
        <begin position="660"/>
        <end position="670"/>
    </location>
</feature>
<feature type="region of interest" description="Disordered" evidence="5">
    <location>
        <begin position="362"/>
        <end position="385"/>
    </location>
</feature>
<feature type="compositionally biased region" description="Low complexity" evidence="5">
    <location>
        <begin position="99"/>
        <end position="108"/>
    </location>
</feature>
<dbReference type="InterPro" id="IPR001965">
    <property type="entry name" value="Znf_PHD"/>
</dbReference>
<dbReference type="InterPro" id="IPR011011">
    <property type="entry name" value="Znf_FYVE_PHD"/>
</dbReference>
<feature type="domain" description="PHD-type" evidence="6">
    <location>
        <begin position="216"/>
        <end position="266"/>
    </location>
</feature>
<gene>
    <name evidence="7" type="ORF">DAEQUDRAFT_302117</name>
</gene>
<dbReference type="GO" id="GO:0006357">
    <property type="term" value="P:regulation of transcription by RNA polymerase II"/>
    <property type="evidence" value="ECO:0007669"/>
    <property type="project" value="TreeGrafter"/>
</dbReference>
<sequence length="902" mass="96649">MASVESVPAYMLPGVPIAQPSHLEGDASLATEILPGPPPLASIQQTGQPRKDHRKTVTVISYLPTSDPGTTYAGHMASPLASTAEIEGPRRKRARLERSSVASRAQRASARHLTANASVTDASAHLEPMASSSHLAPDVDPASIALDSDDPALSRSNSVPPGEDMVVVGHSHLRGGPTARKDKGKGKERDTAVRIKEEPTMVALPGSDFPATGSNEDHCSSCRSLGDLVYCDGCPRAFHLWCLDPPLETSELPEGETWFCPACTLQQTPPKPPASLKFMAPLVAELQARIPAEFQLPADIRAYFKDVATGPRGTYMDVSEIRPPRFNRHGQLEDRDPYRLKDRNGEPVLCFRCGTSALPPGVAASAPAAKRARRETSGLSDSKSGRSIVSCDYCHLHWHLDCVDPPMSCMPPWGKKWMCPNHADRIFQPKRRIPKANANPIDITGPRQYNNGNVEIVQLEPTPAAPSMMNVDEVLINGRRYRVPERVIILDFWNKVGRGHSQYDEHTDDTSALSSPLTSLSSLVGEDEDVPLIDPSVPLFSLEDIRVAQLLASLHLGHGTPRGSTSAPLPATNGVNGTSVGGSRSSVQDGAPKESKGEAKGGDRVDSSTKPQLVVKKEPTAPSLDAVVDSSKARQTSGPRSQPVRRSMRGDDDDYRPNNRVAIPAASASARRSRVRKEDPKHDGDNVFAPEPAAPADSISQAVAPDTLVAENQVEPHVPSETSISVRPKRTRRSRKHPSPEPLASRNGVNISEEVASVDSEEPDTPLAVSLSRISSSHKPVEQPKKEPQSRGIPNTPSLSNSKASGQPAASPAKNGATPSLKIRLPGLANLHRPLLSSSQAPAPADNRQLPSVSAPPARSRASRSSRAGAAFAPRERRSSRRDRASTSAPLQDAPASNDADH</sequence>
<organism evidence="7 8">
    <name type="scientific">Daedalea quercina L-15889</name>
    <dbReference type="NCBI Taxonomy" id="1314783"/>
    <lineage>
        <taxon>Eukaryota</taxon>
        <taxon>Fungi</taxon>
        <taxon>Dikarya</taxon>
        <taxon>Basidiomycota</taxon>
        <taxon>Agaricomycotina</taxon>
        <taxon>Agaricomycetes</taxon>
        <taxon>Polyporales</taxon>
        <taxon>Fomitopsis</taxon>
    </lineage>
</organism>
<dbReference type="InterPro" id="IPR013083">
    <property type="entry name" value="Znf_RING/FYVE/PHD"/>
</dbReference>
<reference evidence="7 8" key="1">
    <citation type="journal article" date="2016" name="Mol. Biol. Evol.">
        <title>Comparative Genomics of Early-Diverging Mushroom-Forming Fungi Provides Insights into the Origins of Lignocellulose Decay Capabilities.</title>
        <authorList>
            <person name="Nagy L.G."/>
            <person name="Riley R."/>
            <person name="Tritt A."/>
            <person name="Adam C."/>
            <person name="Daum C."/>
            <person name="Floudas D."/>
            <person name="Sun H."/>
            <person name="Yadav J.S."/>
            <person name="Pangilinan J."/>
            <person name="Larsson K.H."/>
            <person name="Matsuura K."/>
            <person name="Barry K."/>
            <person name="Labutti K."/>
            <person name="Kuo R."/>
            <person name="Ohm R.A."/>
            <person name="Bhattacharya S.S."/>
            <person name="Shirouzu T."/>
            <person name="Yoshinaga Y."/>
            <person name="Martin F.M."/>
            <person name="Grigoriev I.V."/>
            <person name="Hibbett D.S."/>
        </authorList>
    </citation>
    <scope>NUCLEOTIDE SEQUENCE [LARGE SCALE GENOMIC DNA]</scope>
    <source>
        <strain evidence="7 8">L-15889</strain>
    </source>
</reference>
<dbReference type="PANTHER" id="PTHR47636">
    <property type="entry name" value="TRANSCRIPTIONAL REGULATORY PROTEIN RCO1"/>
    <property type="match status" value="1"/>
</dbReference>
<feature type="compositionally biased region" description="Basic and acidic residues" evidence="5">
    <location>
        <begin position="591"/>
        <end position="607"/>
    </location>
</feature>
<name>A0A165Q633_9APHY</name>
<keyword evidence="8" id="KW-1185">Reference proteome</keyword>
<evidence type="ECO:0000256" key="4">
    <source>
        <dbReference type="PROSITE-ProRule" id="PRU00146"/>
    </source>
</evidence>
<dbReference type="InterPro" id="IPR052819">
    <property type="entry name" value="Chromatin_regulatory_protein"/>
</dbReference>
<feature type="compositionally biased region" description="Polar residues" evidence="5">
    <location>
        <begin position="562"/>
        <end position="588"/>
    </location>
</feature>
<evidence type="ECO:0000256" key="3">
    <source>
        <dbReference type="ARBA" id="ARBA00022833"/>
    </source>
</evidence>
<feature type="region of interest" description="Disordered" evidence="5">
    <location>
        <begin position="79"/>
        <end position="116"/>
    </location>
</feature>
<proteinExistence type="predicted"/>
<dbReference type="GO" id="GO:0008270">
    <property type="term" value="F:zinc ion binding"/>
    <property type="evidence" value="ECO:0007669"/>
    <property type="project" value="UniProtKB-KW"/>
</dbReference>
<dbReference type="PROSITE" id="PS50016">
    <property type="entry name" value="ZF_PHD_2"/>
    <property type="match status" value="1"/>
</dbReference>
<feature type="compositionally biased region" description="Basic residues" evidence="5">
    <location>
        <begin position="727"/>
        <end position="737"/>
    </location>
</feature>
<accession>A0A165Q633</accession>
<feature type="compositionally biased region" description="Basic and acidic residues" evidence="5">
    <location>
        <begin position="779"/>
        <end position="789"/>
    </location>
</feature>
<dbReference type="AlphaFoldDB" id="A0A165Q633"/>